<dbReference type="PANTHER" id="PTHR24094">
    <property type="entry name" value="SECRETED PROTEIN"/>
    <property type="match status" value="1"/>
</dbReference>
<evidence type="ECO:0000313" key="3">
    <source>
        <dbReference type="Proteomes" id="UP000295531"/>
    </source>
</evidence>
<evidence type="ECO:0000259" key="1">
    <source>
        <dbReference type="Pfam" id="PF07510"/>
    </source>
</evidence>
<feature type="domain" description="GmrSD restriction endonucleases C-terminal" evidence="1">
    <location>
        <begin position="98"/>
        <end position="213"/>
    </location>
</feature>
<reference evidence="2 3" key="1">
    <citation type="submission" date="2019-03" db="EMBL/GenBank/DDBJ databases">
        <title>Freshwater and sediment microbial communities from various areas in North America, analyzing microbe dynamics in response to fracking.</title>
        <authorList>
            <person name="Lamendella R."/>
        </authorList>
    </citation>
    <scope>NUCLEOTIDE SEQUENCE [LARGE SCALE GENOMIC DNA]</scope>
    <source>
        <strain evidence="2 3">18_TX</strain>
    </source>
</reference>
<dbReference type="PANTHER" id="PTHR24094:SF15">
    <property type="entry name" value="AMP-DEPENDENT SYNTHETASE_LIGASE DOMAIN-CONTAINING PROTEIN-RELATED"/>
    <property type="match status" value="1"/>
</dbReference>
<dbReference type="Pfam" id="PF07510">
    <property type="entry name" value="GmrSD_C"/>
    <property type="match status" value="1"/>
</dbReference>
<dbReference type="InterPro" id="IPR011089">
    <property type="entry name" value="GmrSD_C"/>
</dbReference>
<proteinExistence type="predicted"/>
<keyword evidence="3" id="KW-1185">Reference proteome</keyword>
<gene>
    <name evidence="2" type="ORF">DEU29_11712</name>
</gene>
<organism evidence="2 3">
    <name type="scientific">Idiomarina aquatica</name>
    <dbReference type="NCBI Taxonomy" id="1327752"/>
    <lineage>
        <taxon>Bacteria</taxon>
        <taxon>Pseudomonadati</taxon>
        <taxon>Pseudomonadota</taxon>
        <taxon>Gammaproteobacteria</taxon>
        <taxon>Alteromonadales</taxon>
        <taxon>Idiomarinaceae</taxon>
        <taxon>Idiomarina</taxon>
    </lineage>
</organism>
<dbReference type="AlphaFoldDB" id="A0A4R6NYD9"/>
<dbReference type="Proteomes" id="UP000295531">
    <property type="component" value="Unassembled WGS sequence"/>
</dbReference>
<name>A0A4R6NYD9_9GAMM</name>
<evidence type="ECO:0000313" key="2">
    <source>
        <dbReference type="EMBL" id="TDP29434.1"/>
    </source>
</evidence>
<dbReference type="EMBL" id="SNXI01000017">
    <property type="protein sequence ID" value="TDP29434.1"/>
    <property type="molecule type" value="Genomic_DNA"/>
</dbReference>
<accession>A0A4R6NYD9</accession>
<sequence>MRYGSLLLFFFSNVSLAIYSEPSVKKSNTGICHAEDSPWFTRTKNFTPYDSLKACLSSGGRLPKGYITNDEEKQSKGYERRTFNHWIDKDGDCLNERHELLEKLSTVPVQYTSDNCRVLRGRWNDPYTAKIFVISSDVDVDHIVPLKRAWDMGAAMWSYDKRERFSNDPVNLLVVDDATNQSKGAKSVLEWLPPNQKFHCAYVTRYLRVLISYELPSNYQKQVGRLKRQVCKK</sequence>
<protein>
    <submittedName>
        <fullName evidence="2">Uncharacterized protein DUF1524</fullName>
    </submittedName>
</protein>
<comment type="caution">
    <text evidence="2">The sequence shown here is derived from an EMBL/GenBank/DDBJ whole genome shotgun (WGS) entry which is preliminary data.</text>
</comment>